<feature type="signal peptide" evidence="1">
    <location>
        <begin position="1"/>
        <end position="29"/>
    </location>
</feature>
<protein>
    <recommendedName>
        <fullName evidence="4">ABC transporter substrate-binding protein</fullName>
    </recommendedName>
</protein>
<dbReference type="InterPro" id="IPR006059">
    <property type="entry name" value="SBP"/>
</dbReference>
<reference evidence="3" key="1">
    <citation type="submission" date="2017-03" db="EMBL/GenBank/DDBJ databases">
        <authorList>
            <person name="Lund M.B."/>
        </authorList>
    </citation>
    <scope>NUCLEOTIDE SEQUENCE [LARGE SCALE GENOMIC DNA]</scope>
</reference>
<evidence type="ECO:0000313" key="2">
    <source>
        <dbReference type="EMBL" id="PDQ35928.1"/>
    </source>
</evidence>
<name>A0A2A6FTD0_9MICO</name>
<dbReference type="InterPro" id="IPR050490">
    <property type="entry name" value="Bact_solute-bd_prot1"/>
</dbReference>
<evidence type="ECO:0000256" key="1">
    <source>
        <dbReference type="SAM" id="SignalP"/>
    </source>
</evidence>
<dbReference type="Gene3D" id="3.40.190.10">
    <property type="entry name" value="Periplasmic binding protein-like II"/>
    <property type="match status" value="1"/>
</dbReference>
<comment type="caution">
    <text evidence="2">The sequence shown here is derived from an EMBL/GenBank/DDBJ whole genome shotgun (WGS) entry which is preliminary data.</text>
</comment>
<feature type="chain" id="PRO_5038939150" description="ABC transporter substrate-binding protein" evidence="1">
    <location>
        <begin position="30"/>
        <end position="445"/>
    </location>
</feature>
<keyword evidence="1" id="KW-0732">Signal</keyword>
<dbReference type="PROSITE" id="PS51257">
    <property type="entry name" value="PROKAR_LIPOPROTEIN"/>
    <property type="match status" value="1"/>
</dbReference>
<dbReference type="Proteomes" id="UP000219994">
    <property type="component" value="Unassembled WGS sequence"/>
</dbReference>
<evidence type="ECO:0000313" key="3">
    <source>
        <dbReference type="Proteomes" id="UP000219994"/>
    </source>
</evidence>
<sequence>MKTLNGENHMRSRAIAAGVLALATVLALGACSAPSSDSRPNKQIVLWHMENTPSRVKVFQALADRYNATNPTHTVKIQVQDWGQIYTKIAAAAQSGKQPDILFAIPDFTTYVRGLGLGQPVTDVVNRVQATSGLVAASTAPYTDAGESWAVPLYGMVQMLWYRADLLRAAGVQPPKTWSELLAATKKLTSGNTSGIALPAGKNLATDQVLYSLMITGGAANFFTKDNKIAIDNSKTVAAFDLYAQLLAFSPKDSGNYSWPEPQAAFTSGAAAMAIEKGQYLAPFEAESGRPASDLGCAPIPVADNGGMPGSIYYSNGAMVLSKDKSTKDGAAKFLEWILDPKQYGDFLNAEPGLFLPITKNGGTESNWRQNPTISTYKTCVDAMLKQADTGTLFGFVDGQYVKSIGQISGQNFLAQAVQQMYVNGQTPTQAVTWIQKQMQDAISK</sequence>
<organism evidence="2 3">
    <name type="scientific">Candidatus Lumbricidiphila eiseniae</name>
    <dbReference type="NCBI Taxonomy" id="1969409"/>
    <lineage>
        <taxon>Bacteria</taxon>
        <taxon>Bacillati</taxon>
        <taxon>Actinomycetota</taxon>
        <taxon>Actinomycetes</taxon>
        <taxon>Micrococcales</taxon>
        <taxon>Microbacteriaceae</taxon>
        <taxon>Candidatus Lumbricidiphila</taxon>
    </lineage>
</organism>
<dbReference type="PANTHER" id="PTHR43649">
    <property type="entry name" value="ARABINOSE-BINDING PROTEIN-RELATED"/>
    <property type="match status" value="1"/>
</dbReference>
<accession>A0A2A6FTD0</accession>
<dbReference type="AlphaFoldDB" id="A0A2A6FTD0"/>
<gene>
    <name evidence="2" type="ORF">B5766_03380</name>
</gene>
<evidence type="ECO:0008006" key="4">
    <source>
        <dbReference type="Google" id="ProtNLM"/>
    </source>
</evidence>
<proteinExistence type="predicted"/>
<dbReference type="Pfam" id="PF01547">
    <property type="entry name" value="SBP_bac_1"/>
    <property type="match status" value="1"/>
</dbReference>
<dbReference type="SUPFAM" id="SSF53850">
    <property type="entry name" value="Periplasmic binding protein-like II"/>
    <property type="match status" value="1"/>
</dbReference>
<dbReference type="EMBL" id="NAEP01000024">
    <property type="protein sequence ID" value="PDQ35928.1"/>
    <property type="molecule type" value="Genomic_DNA"/>
</dbReference>
<dbReference type="PANTHER" id="PTHR43649:SF12">
    <property type="entry name" value="DIACETYLCHITOBIOSE BINDING PROTEIN DASA"/>
    <property type="match status" value="1"/>
</dbReference>